<organism evidence="3 4">
    <name type="scientific">Micromonospora sicca</name>
    <dbReference type="NCBI Taxonomy" id="2202420"/>
    <lineage>
        <taxon>Bacteria</taxon>
        <taxon>Bacillati</taxon>
        <taxon>Actinomycetota</taxon>
        <taxon>Actinomycetes</taxon>
        <taxon>Micromonosporales</taxon>
        <taxon>Micromonosporaceae</taxon>
        <taxon>Micromonospora</taxon>
    </lineage>
</organism>
<feature type="compositionally biased region" description="Low complexity" evidence="1">
    <location>
        <begin position="63"/>
        <end position="72"/>
    </location>
</feature>
<dbReference type="Proteomes" id="UP000246050">
    <property type="component" value="Unassembled WGS sequence"/>
</dbReference>
<evidence type="ECO:0000256" key="1">
    <source>
        <dbReference type="SAM" id="MobiDB-lite"/>
    </source>
</evidence>
<comment type="caution">
    <text evidence="3">The sequence shown here is derived from an EMBL/GenBank/DDBJ whole genome shotgun (WGS) entry which is preliminary data.</text>
</comment>
<feature type="signal peptide" evidence="2">
    <location>
        <begin position="1"/>
        <end position="22"/>
    </location>
</feature>
<proteinExistence type="predicted"/>
<name>A0A317D852_9ACTN</name>
<feature type="compositionally biased region" description="Low complexity" evidence="1">
    <location>
        <begin position="33"/>
        <end position="55"/>
    </location>
</feature>
<evidence type="ECO:0000313" key="3">
    <source>
        <dbReference type="EMBL" id="PWR11061.1"/>
    </source>
</evidence>
<dbReference type="AlphaFoldDB" id="A0A317D852"/>
<keyword evidence="2" id="KW-0732">Signal</keyword>
<feature type="region of interest" description="Disordered" evidence="1">
    <location>
        <begin position="33"/>
        <end position="72"/>
    </location>
</feature>
<sequence>MPASRRHHRTLAVFVNCLGVLAAVPALPATAPRAAAAPAPAAAQAAPAPTATGMPAAPPAVPPTSAALFRRP</sequence>
<evidence type="ECO:0000256" key="2">
    <source>
        <dbReference type="SAM" id="SignalP"/>
    </source>
</evidence>
<feature type="non-terminal residue" evidence="3">
    <location>
        <position position="72"/>
    </location>
</feature>
<evidence type="ECO:0000313" key="4">
    <source>
        <dbReference type="Proteomes" id="UP000246050"/>
    </source>
</evidence>
<gene>
    <name evidence="3" type="ORF">DKT69_27520</name>
</gene>
<feature type="chain" id="PRO_5039252020" evidence="2">
    <location>
        <begin position="23"/>
        <end position="72"/>
    </location>
</feature>
<dbReference type="EMBL" id="QGKS01000336">
    <property type="protein sequence ID" value="PWR11061.1"/>
    <property type="molecule type" value="Genomic_DNA"/>
</dbReference>
<protein>
    <submittedName>
        <fullName evidence="3">Uncharacterized protein</fullName>
    </submittedName>
</protein>
<accession>A0A317D852</accession>
<reference evidence="3 4" key="1">
    <citation type="submission" date="2018-05" db="EMBL/GenBank/DDBJ databases">
        <title>Micromonosporas from Atacama Desert.</title>
        <authorList>
            <person name="Carro L."/>
            <person name="Golinska P."/>
            <person name="Klenk H.-P."/>
            <person name="Goodfellow M."/>
        </authorList>
    </citation>
    <scope>NUCLEOTIDE SEQUENCE [LARGE SCALE GENOMIC DNA]</scope>
    <source>
        <strain evidence="3 4">4G51</strain>
    </source>
</reference>